<dbReference type="GO" id="GO:0000226">
    <property type="term" value="P:microtubule cytoskeleton organization"/>
    <property type="evidence" value="ECO:0007669"/>
    <property type="project" value="TreeGrafter"/>
</dbReference>
<evidence type="ECO:0000256" key="3">
    <source>
        <dbReference type="ARBA" id="ARBA00022741"/>
    </source>
</evidence>
<feature type="compositionally biased region" description="Low complexity" evidence="7">
    <location>
        <begin position="475"/>
        <end position="486"/>
    </location>
</feature>
<dbReference type="GO" id="GO:0005524">
    <property type="term" value="F:ATP binding"/>
    <property type="evidence" value="ECO:0007669"/>
    <property type="project" value="UniProtKB-KW"/>
</dbReference>
<dbReference type="PROSITE" id="PS51221">
    <property type="entry name" value="TTL"/>
    <property type="match status" value="1"/>
</dbReference>
<name>A0A914C078_9BILA</name>
<keyword evidence="2" id="KW-0436">Ligase</keyword>
<organism evidence="8 9">
    <name type="scientific">Acrobeloides nanus</name>
    <dbReference type="NCBI Taxonomy" id="290746"/>
    <lineage>
        <taxon>Eukaryota</taxon>
        <taxon>Metazoa</taxon>
        <taxon>Ecdysozoa</taxon>
        <taxon>Nematoda</taxon>
        <taxon>Chromadorea</taxon>
        <taxon>Rhabditida</taxon>
        <taxon>Tylenchina</taxon>
        <taxon>Cephalobomorpha</taxon>
        <taxon>Cephaloboidea</taxon>
        <taxon>Cephalobidae</taxon>
        <taxon>Acrobeloides</taxon>
    </lineage>
</organism>
<dbReference type="AlphaFoldDB" id="A0A914C078"/>
<dbReference type="PANTHER" id="PTHR12241">
    <property type="entry name" value="TUBULIN POLYGLUTAMYLASE"/>
    <property type="match status" value="1"/>
</dbReference>
<evidence type="ECO:0000256" key="4">
    <source>
        <dbReference type="ARBA" id="ARBA00022840"/>
    </source>
</evidence>
<dbReference type="WBParaSite" id="ACRNAN_Path_1404.g5509.t1">
    <property type="protein sequence ID" value="ACRNAN_Path_1404.g5509.t1"/>
    <property type="gene ID" value="ACRNAN_Path_1404.g5509"/>
</dbReference>
<dbReference type="GO" id="GO:0019098">
    <property type="term" value="P:reproductive behavior"/>
    <property type="evidence" value="ECO:0007669"/>
    <property type="project" value="UniProtKB-ARBA"/>
</dbReference>
<dbReference type="InterPro" id="IPR004344">
    <property type="entry name" value="TTL/TTLL_fam"/>
</dbReference>
<dbReference type="GO" id="GO:0036064">
    <property type="term" value="C:ciliary basal body"/>
    <property type="evidence" value="ECO:0007669"/>
    <property type="project" value="TreeGrafter"/>
</dbReference>
<protein>
    <recommendedName>
        <fullName evidence="5">Tubulin--tyrosine ligase-like protein 5</fullName>
    </recommendedName>
</protein>
<comment type="similarity">
    <text evidence="1">Belongs to the tubulin--tyrosine ligase family.</text>
</comment>
<evidence type="ECO:0000256" key="5">
    <source>
        <dbReference type="ARBA" id="ARBA00041448"/>
    </source>
</evidence>
<sequence length="712" mass="81407">MKNTGENCFEALDEIDEANILQKEEMDYFVAPNKEKLITFSPIALKCITRKTSAQNREKFSKIGSEYNMCFKLIKCDRKLVRTVLFSYGFLQCSNRNPNVNLIWTNTHLQQHVMRALKPWQRINHFPRSHCITKKDSLYINIARAKAMFNLPFNFIPDFFITPEDIERVREALKRIESNPQHSPLIVKPAGSSSGRGIIIMNMAEKAKDIDLNTKMLVSSYIANPLLLNGLKFDLRIYVCVTSFYPLIVYIYREGLTRFATQKYDISAENLDEAHKHLTNYSLNKISEKFVKNMDPTEENVGHKWSLSALLRELEQRNIDTKLLMVRIEDIVIKTLLSAQHKIVPVCRSAMLNPRCCFELFGFDILIDDQLKPWLLEVNLSPSLGCDAPLDSILKTRLLCDVLNIASIPLVRENNILNTCAPTIEQESQPTDNGKENADIPSSFPIEALSTTYVNGNSDALSSTSSGYASGGGASSSSSDRFTSSGRINSARKNRLNSRVTKVKKATIFARPSFFYERQNSQYKSRIKFYANKMNTEIERKGAFIRIFPRTTTWSLYSGLMEDIGPEEWDKAIYEELYGSTPYYSARDIENAHEQLINASQYPSQENLSNIVREIFSEALSEADKYREKMPPITVKPFPVALPRVRSPARRRTQSCMESDELRRIRIEEERKAQEIHTVINPSADQNYSNCGLLGKKEDILSQTNLNEIVNF</sequence>
<evidence type="ECO:0000256" key="1">
    <source>
        <dbReference type="ARBA" id="ARBA00006820"/>
    </source>
</evidence>
<dbReference type="Proteomes" id="UP000887540">
    <property type="component" value="Unplaced"/>
</dbReference>
<keyword evidence="3" id="KW-0547">Nucleotide-binding</keyword>
<proteinExistence type="inferred from homology"/>
<dbReference type="Pfam" id="PF03133">
    <property type="entry name" value="TTL"/>
    <property type="match status" value="1"/>
</dbReference>
<evidence type="ECO:0000313" key="8">
    <source>
        <dbReference type="Proteomes" id="UP000887540"/>
    </source>
</evidence>
<dbReference type="Gene3D" id="3.30.470.20">
    <property type="entry name" value="ATP-grasp fold, B domain"/>
    <property type="match status" value="1"/>
</dbReference>
<dbReference type="GO" id="GO:0070740">
    <property type="term" value="F:tubulin-glutamic acid ligase activity"/>
    <property type="evidence" value="ECO:0007669"/>
    <property type="project" value="TreeGrafter"/>
</dbReference>
<evidence type="ECO:0000256" key="7">
    <source>
        <dbReference type="SAM" id="MobiDB-lite"/>
    </source>
</evidence>
<evidence type="ECO:0000256" key="2">
    <source>
        <dbReference type="ARBA" id="ARBA00022598"/>
    </source>
</evidence>
<dbReference type="SUPFAM" id="SSF56059">
    <property type="entry name" value="Glutathione synthetase ATP-binding domain-like"/>
    <property type="match status" value="1"/>
</dbReference>
<evidence type="ECO:0000256" key="6">
    <source>
        <dbReference type="ARBA" id="ARBA00049274"/>
    </source>
</evidence>
<dbReference type="GO" id="GO:0015631">
    <property type="term" value="F:tubulin binding"/>
    <property type="evidence" value="ECO:0007669"/>
    <property type="project" value="TreeGrafter"/>
</dbReference>
<accession>A0A914C078</accession>
<keyword evidence="4" id="KW-0067">ATP-binding</keyword>
<evidence type="ECO:0000313" key="9">
    <source>
        <dbReference type="WBParaSite" id="ACRNAN_Path_1404.g5509.t1"/>
    </source>
</evidence>
<keyword evidence="8" id="KW-1185">Reference proteome</keyword>
<comment type="catalytic activity">
    <reaction evidence="6">
        <text>L-glutamyl-[protein] + L-glutamate + ATP = gamma-L-glutamyl-L-glutamyl-[protein] + ADP + phosphate + H(+)</text>
        <dbReference type="Rhea" id="RHEA:60144"/>
        <dbReference type="Rhea" id="RHEA-COMP:10208"/>
        <dbReference type="Rhea" id="RHEA-COMP:15517"/>
        <dbReference type="ChEBI" id="CHEBI:15378"/>
        <dbReference type="ChEBI" id="CHEBI:29973"/>
        <dbReference type="ChEBI" id="CHEBI:29985"/>
        <dbReference type="ChEBI" id="CHEBI:30616"/>
        <dbReference type="ChEBI" id="CHEBI:43474"/>
        <dbReference type="ChEBI" id="CHEBI:143622"/>
        <dbReference type="ChEBI" id="CHEBI:456216"/>
    </reaction>
    <physiologicalReaction direction="left-to-right" evidence="6">
        <dbReference type="Rhea" id="RHEA:60145"/>
    </physiologicalReaction>
</comment>
<feature type="region of interest" description="Disordered" evidence="7">
    <location>
        <begin position="465"/>
        <end position="488"/>
    </location>
</feature>
<reference evidence="9" key="1">
    <citation type="submission" date="2022-11" db="UniProtKB">
        <authorList>
            <consortium name="WormBaseParasite"/>
        </authorList>
    </citation>
    <scope>IDENTIFICATION</scope>
</reference>
<dbReference type="PANTHER" id="PTHR12241:SF145">
    <property type="entry name" value="TUBULIN POLYGLUTAMYLASE TTLL5"/>
    <property type="match status" value="1"/>
</dbReference>